<feature type="domain" description="Reverse transcriptase Ty1/copia-type" evidence="2">
    <location>
        <begin position="315"/>
        <end position="388"/>
    </location>
</feature>
<gene>
    <name evidence="3" type="ORF">OSB04_031680</name>
</gene>
<evidence type="ECO:0000259" key="2">
    <source>
        <dbReference type="Pfam" id="PF07727"/>
    </source>
</evidence>
<feature type="compositionally biased region" description="Pro residues" evidence="1">
    <location>
        <begin position="243"/>
        <end position="252"/>
    </location>
</feature>
<dbReference type="Proteomes" id="UP001172457">
    <property type="component" value="Chromosome 8"/>
</dbReference>
<proteinExistence type="predicted"/>
<organism evidence="3 4">
    <name type="scientific">Centaurea solstitialis</name>
    <name type="common">yellow star-thistle</name>
    <dbReference type="NCBI Taxonomy" id="347529"/>
    <lineage>
        <taxon>Eukaryota</taxon>
        <taxon>Viridiplantae</taxon>
        <taxon>Streptophyta</taxon>
        <taxon>Embryophyta</taxon>
        <taxon>Tracheophyta</taxon>
        <taxon>Spermatophyta</taxon>
        <taxon>Magnoliopsida</taxon>
        <taxon>eudicotyledons</taxon>
        <taxon>Gunneridae</taxon>
        <taxon>Pentapetalae</taxon>
        <taxon>asterids</taxon>
        <taxon>campanulids</taxon>
        <taxon>Asterales</taxon>
        <taxon>Asteraceae</taxon>
        <taxon>Carduoideae</taxon>
        <taxon>Cardueae</taxon>
        <taxon>Centaureinae</taxon>
        <taxon>Centaurea</taxon>
    </lineage>
</organism>
<dbReference type="EMBL" id="JARYMX010000008">
    <property type="protein sequence ID" value="KAJ9538947.1"/>
    <property type="molecule type" value="Genomic_DNA"/>
</dbReference>
<reference evidence="3" key="1">
    <citation type="submission" date="2023-03" db="EMBL/GenBank/DDBJ databases">
        <title>Chromosome-scale reference genome and RAD-based genetic map of yellow starthistle (Centaurea solstitialis) reveal putative structural variation and QTLs associated with invader traits.</title>
        <authorList>
            <person name="Reatini B."/>
            <person name="Cang F.A."/>
            <person name="Jiang Q."/>
            <person name="Mckibben M.T.W."/>
            <person name="Barker M.S."/>
            <person name="Rieseberg L.H."/>
            <person name="Dlugosch K.M."/>
        </authorList>
    </citation>
    <scope>NUCLEOTIDE SEQUENCE</scope>
    <source>
        <strain evidence="3">CAN-66</strain>
        <tissue evidence="3">Leaf</tissue>
    </source>
</reference>
<name>A0AA38STH7_9ASTR</name>
<dbReference type="CDD" id="cd09272">
    <property type="entry name" value="RNase_HI_RT_Ty1"/>
    <property type="match status" value="2"/>
</dbReference>
<protein>
    <recommendedName>
        <fullName evidence="2">Reverse transcriptase Ty1/copia-type domain-containing protein</fullName>
    </recommendedName>
</protein>
<evidence type="ECO:0000313" key="4">
    <source>
        <dbReference type="Proteomes" id="UP001172457"/>
    </source>
</evidence>
<sequence length="740" mass="83659">MYAMLCTRLDVAYSVSVTSRYQQNPGEPHWVAVKNILKYLRRTKDMFLVFGGSEDEISVTGYSDASFQTDRDDFRSQSGYVFALNRGAISWKSSKQDTIADSTTESEYIAASDATKEAVWLRNFLSDLRVVASISRPTDIFCDNSRAVAQVKEPNHKSRHVLRKYHLNREIIGRGDVRIYKIPTDDNVADPLTKSLARVKHEAHACSIGMQYLDARRSSSQSHGGVSSGVFPTCFPVIVLVKPTPPPPPPPSSTTEKPIRTRPPNLRPNTKPTKPYNASHTIPNFLYLTLNRPPLLLYPQWHSAMASEYMTLMWNGTWTLVPRVSNSNVVDCKWVYKLKRDQTGAIKRYKARLVAKGFRQQPNIDYQETFSLVVKSTTICVVLSLATVYLQQPPGFVDLAKPDHVCLLHKSLYRLKQTSRAWFRRLSTSLGFHGSKMDPSLFIYSRGHHFAIGKVVQSLSQSIAVQDMGRLSYFLGIEVVTQGHDILLSQKKYILELLQRSGLSNVKPILSPMTTTANLALGDSATFVDPVKYCQIVGALQYVTLSCPYITFTVIKVCQFMHSPTENHWNAAKQILRYLQGTVDYGFRLIHDSDTIRHAYTDSAYDSLTGFSDADWTGCPDDRRSTGGYAIYLESEYKALTDTVAELMWLQTLLRELRVLVKSVPTLWCDNLGATYLLANPVFHARTKHKWLPNGSFQFSLYLQMIRLQTCSPSRYLLNGFSYYGPSYRLLLGLSLRGNC</sequence>
<dbReference type="InterPro" id="IPR043502">
    <property type="entry name" value="DNA/RNA_pol_sf"/>
</dbReference>
<evidence type="ECO:0000256" key="1">
    <source>
        <dbReference type="SAM" id="MobiDB-lite"/>
    </source>
</evidence>
<keyword evidence="4" id="KW-1185">Reference proteome</keyword>
<dbReference type="PANTHER" id="PTHR11439:SF453">
    <property type="entry name" value="RNA-DIRECTED DNA POLYMERASE"/>
    <property type="match status" value="1"/>
</dbReference>
<comment type="caution">
    <text evidence="3">The sequence shown here is derived from an EMBL/GenBank/DDBJ whole genome shotgun (WGS) entry which is preliminary data.</text>
</comment>
<dbReference type="InterPro" id="IPR013103">
    <property type="entry name" value="RVT_2"/>
</dbReference>
<evidence type="ECO:0000313" key="3">
    <source>
        <dbReference type="EMBL" id="KAJ9538947.1"/>
    </source>
</evidence>
<feature type="region of interest" description="Disordered" evidence="1">
    <location>
        <begin position="242"/>
        <end position="275"/>
    </location>
</feature>
<dbReference type="Pfam" id="PF07727">
    <property type="entry name" value="RVT_2"/>
    <property type="match status" value="1"/>
</dbReference>
<dbReference type="PANTHER" id="PTHR11439">
    <property type="entry name" value="GAG-POL-RELATED RETROTRANSPOSON"/>
    <property type="match status" value="1"/>
</dbReference>
<dbReference type="AlphaFoldDB" id="A0AA38STH7"/>
<accession>A0AA38STH7</accession>
<dbReference type="SUPFAM" id="SSF56672">
    <property type="entry name" value="DNA/RNA polymerases"/>
    <property type="match status" value="1"/>
</dbReference>